<feature type="transmembrane region" description="Helical" evidence="7">
    <location>
        <begin position="216"/>
        <end position="239"/>
    </location>
</feature>
<dbReference type="InterPro" id="IPR000515">
    <property type="entry name" value="MetI-like"/>
</dbReference>
<feature type="transmembrane region" description="Helical" evidence="7">
    <location>
        <begin position="95"/>
        <end position="115"/>
    </location>
</feature>
<feature type="transmembrane region" description="Helical" evidence="7">
    <location>
        <begin position="170"/>
        <end position="196"/>
    </location>
</feature>
<evidence type="ECO:0000313" key="10">
    <source>
        <dbReference type="Proteomes" id="UP000288071"/>
    </source>
</evidence>
<accession>A0A3S4MFD3</accession>
<evidence type="ECO:0000256" key="1">
    <source>
        <dbReference type="ARBA" id="ARBA00004651"/>
    </source>
</evidence>
<keyword evidence="6 7" id="KW-0472">Membrane</keyword>
<dbReference type="SUPFAM" id="SSF161098">
    <property type="entry name" value="MetI-like"/>
    <property type="match status" value="1"/>
</dbReference>
<feature type="domain" description="ABC transmembrane type-1" evidence="8">
    <location>
        <begin position="55"/>
        <end position="233"/>
    </location>
</feature>
<proteinExistence type="inferred from homology"/>
<dbReference type="AlphaFoldDB" id="A0A3S4MFD3"/>
<dbReference type="Pfam" id="PF00528">
    <property type="entry name" value="BPD_transp_1"/>
    <property type="match status" value="1"/>
</dbReference>
<dbReference type="PANTHER" id="PTHR30151:SF20">
    <property type="entry name" value="ABC TRANSPORTER PERMEASE PROTEIN HI_0355-RELATED"/>
    <property type="match status" value="1"/>
</dbReference>
<reference evidence="9" key="1">
    <citation type="submission" date="2019-01" db="EMBL/GenBank/DDBJ databases">
        <title>Sinorhodobacter populi sp. nov. isolated from the symptomatic bark tissue of Populus euramericana canker.</title>
        <authorList>
            <person name="Xu G."/>
        </authorList>
    </citation>
    <scope>NUCLEOTIDE SEQUENCE [LARGE SCALE GENOMIC DNA]</scope>
    <source>
        <strain evidence="9">CGMCC 1.12963</strain>
    </source>
</reference>
<protein>
    <submittedName>
        <fullName evidence="9">ABC transporter permease</fullName>
    </submittedName>
</protein>
<evidence type="ECO:0000256" key="2">
    <source>
        <dbReference type="ARBA" id="ARBA00022448"/>
    </source>
</evidence>
<organism evidence="9 10">
    <name type="scientific">Paenirhodobacter huangdaonensis</name>
    <dbReference type="NCBI Taxonomy" id="2501515"/>
    <lineage>
        <taxon>Bacteria</taxon>
        <taxon>Pseudomonadati</taxon>
        <taxon>Pseudomonadota</taxon>
        <taxon>Alphaproteobacteria</taxon>
        <taxon>Rhodobacterales</taxon>
        <taxon>Rhodobacter group</taxon>
        <taxon>Paenirhodobacter</taxon>
    </lineage>
</organism>
<evidence type="ECO:0000256" key="4">
    <source>
        <dbReference type="ARBA" id="ARBA00022692"/>
    </source>
</evidence>
<comment type="similarity">
    <text evidence="7">Belongs to the binding-protein-dependent transport system permease family.</text>
</comment>
<gene>
    <name evidence="9" type="ORF">EOW66_15050</name>
</gene>
<evidence type="ECO:0000256" key="7">
    <source>
        <dbReference type="RuleBase" id="RU363032"/>
    </source>
</evidence>
<evidence type="ECO:0000256" key="5">
    <source>
        <dbReference type="ARBA" id="ARBA00022989"/>
    </source>
</evidence>
<feature type="transmembrane region" description="Helical" evidence="7">
    <location>
        <begin position="58"/>
        <end position="83"/>
    </location>
</feature>
<dbReference type="Gene3D" id="1.10.3720.10">
    <property type="entry name" value="MetI-like"/>
    <property type="match status" value="1"/>
</dbReference>
<comment type="subcellular location">
    <subcellularLocation>
        <location evidence="1 7">Cell membrane</location>
        <topology evidence="1 7">Multi-pass membrane protein</topology>
    </subcellularLocation>
</comment>
<evidence type="ECO:0000256" key="6">
    <source>
        <dbReference type="ARBA" id="ARBA00023136"/>
    </source>
</evidence>
<keyword evidence="3" id="KW-1003">Cell membrane</keyword>
<name>A0A3S4MFD3_9RHOB</name>
<dbReference type="CDD" id="cd06261">
    <property type="entry name" value="TM_PBP2"/>
    <property type="match status" value="1"/>
</dbReference>
<comment type="caution">
    <text evidence="9">The sequence shown here is derived from an EMBL/GenBank/DDBJ whole genome shotgun (WGS) entry which is preliminary data.</text>
</comment>
<reference evidence="9" key="2">
    <citation type="submission" date="2019-01" db="EMBL/GenBank/DDBJ databases">
        <authorList>
            <person name="Li Y."/>
        </authorList>
    </citation>
    <scope>NUCLEOTIDE SEQUENCE [LARGE SCALE GENOMIC DNA]</scope>
    <source>
        <strain evidence="9">CGMCC 1.12963</strain>
    </source>
</reference>
<evidence type="ECO:0000313" key="9">
    <source>
        <dbReference type="EMBL" id="RWR50319.1"/>
    </source>
</evidence>
<dbReference type="Proteomes" id="UP000288071">
    <property type="component" value="Unassembled WGS sequence"/>
</dbReference>
<keyword evidence="2 7" id="KW-0813">Transport</keyword>
<dbReference type="PROSITE" id="PS50928">
    <property type="entry name" value="ABC_TM1"/>
    <property type="match status" value="1"/>
</dbReference>
<dbReference type="GO" id="GO:0005886">
    <property type="term" value="C:plasma membrane"/>
    <property type="evidence" value="ECO:0007669"/>
    <property type="project" value="UniProtKB-SubCell"/>
</dbReference>
<dbReference type="PANTHER" id="PTHR30151">
    <property type="entry name" value="ALKANE SULFONATE ABC TRANSPORTER-RELATED, MEMBRANE SUBUNIT"/>
    <property type="match status" value="1"/>
</dbReference>
<feature type="transmembrane region" description="Helical" evidence="7">
    <location>
        <begin position="121"/>
        <end position="140"/>
    </location>
</feature>
<dbReference type="EMBL" id="SAVA01000009">
    <property type="protein sequence ID" value="RWR50319.1"/>
    <property type="molecule type" value="Genomic_DNA"/>
</dbReference>
<evidence type="ECO:0000259" key="8">
    <source>
        <dbReference type="PROSITE" id="PS50928"/>
    </source>
</evidence>
<evidence type="ECO:0000256" key="3">
    <source>
        <dbReference type="ARBA" id="ARBA00022475"/>
    </source>
</evidence>
<dbReference type="GO" id="GO:0055085">
    <property type="term" value="P:transmembrane transport"/>
    <property type="evidence" value="ECO:0007669"/>
    <property type="project" value="InterPro"/>
</dbReference>
<keyword evidence="4 7" id="KW-0812">Transmembrane</keyword>
<keyword evidence="5 7" id="KW-1133">Transmembrane helix</keyword>
<dbReference type="RefSeq" id="WP_128157122.1">
    <property type="nucleotide sequence ID" value="NZ_JBHSOM010000008.1"/>
</dbReference>
<keyword evidence="10" id="KW-1185">Reference proteome</keyword>
<sequence>MRLTRFLAPSAIAAGFVLLWQGLILATGLPPFLLPGPGAVAAALIAQREVLTGAALRTLAEVLAGFALGAGSGAMLAVAMAAWPRLAATLRPALLISQVIPTFALAPILTLWLGYGMAPKIVVTALICFFPVASAFLDGLERTSPACRDLARTMGAGPAREMWHLRIPMALPLLGSGLKLAAIYAPVGAVIGEWVGGSEGLGAVMIHANGRMRIDLSFAALTVVTALALAFHAGISLAVRRGLARFG</sequence>
<dbReference type="InterPro" id="IPR035906">
    <property type="entry name" value="MetI-like_sf"/>
</dbReference>